<evidence type="ECO:0000259" key="4">
    <source>
        <dbReference type="Pfam" id="PF16212"/>
    </source>
</evidence>
<name>A0ABR2TY16_9ROSI</name>
<keyword evidence="6" id="KW-1185">Reference proteome</keyword>
<dbReference type="Proteomes" id="UP001396334">
    <property type="component" value="Unassembled WGS sequence"/>
</dbReference>
<comment type="subcellular location">
    <subcellularLocation>
        <location evidence="1">Membrane</location>
        <topology evidence="1">Multi-pass membrane protein</topology>
    </subcellularLocation>
</comment>
<dbReference type="PANTHER" id="PTHR24092">
    <property type="entry name" value="PROBABLE PHOSPHOLIPID-TRANSPORTING ATPASE"/>
    <property type="match status" value="1"/>
</dbReference>
<keyword evidence="3" id="KW-0460">Magnesium</keyword>
<dbReference type="InterPro" id="IPR036412">
    <property type="entry name" value="HAD-like_sf"/>
</dbReference>
<accession>A0ABR2TY16</accession>
<reference evidence="5 6" key="1">
    <citation type="journal article" date="2024" name="G3 (Bethesda)">
        <title>Genome assembly of Hibiscus sabdariffa L. provides insights into metabolisms of medicinal natural products.</title>
        <authorList>
            <person name="Kim T."/>
        </authorList>
    </citation>
    <scope>NUCLEOTIDE SEQUENCE [LARGE SCALE GENOMIC DNA]</scope>
    <source>
        <strain evidence="5">TK-2024</strain>
        <tissue evidence="5">Old leaves</tissue>
    </source>
</reference>
<evidence type="ECO:0000313" key="6">
    <source>
        <dbReference type="Proteomes" id="UP001396334"/>
    </source>
</evidence>
<organism evidence="5 6">
    <name type="scientific">Hibiscus sabdariffa</name>
    <name type="common">roselle</name>
    <dbReference type="NCBI Taxonomy" id="183260"/>
    <lineage>
        <taxon>Eukaryota</taxon>
        <taxon>Viridiplantae</taxon>
        <taxon>Streptophyta</taxon>
        <taxon>Embryophyta</taxon>
        <taxon>Tracheophyta</taxon>
        <taxon>Spermatophyta</taxon>
        <taxon>Magnoliopsida</taxon>
        <taxon>eudicotyledons</taxon>
        <taxon>Gunneridae</taxon>
        <taxon>Pentapetalae</taxon>
        <taxon>rosids</taxon>
        <taxon>malvids</taxon>
        <taxon>Malvales</taxon>
        <taxon>Malvaceae</taxon>
        <taxon>Malvoideae</taxon>
        <taxon>Hibiscus</taxon>
    </lineage>
</organism>
<feature type="domain" description="P-type ATPase C-terminal" evidence="4">
    <location>
        <begin position="101"/>
        <end position="145"/>
    </location>
</feature>
<evidence type="ECO:0000256" key="1">
    <source>
        <dbReference type="ARBA" id="ARBA00004141"/>
    </source>
</evidence>
<evidence type="ECO:0000313" key="5">
    <source>
        <dbReference type="EMBL" id="KAK9042372.1"/>
    </source>
</evidence>
<dbReference type="Pfam" id="PF16212">
    <property type="entry name" value="PhoLip_ATPase_C"/>
    <property type="match status" value="1"/>
</dbReference>
<gene>
    <name evidence="5" type="ORF">V6N11_017447</name>
</gene>
<evidence type="ECO:0000256" key="2">
    <source>
        <dbReference type="ARBA" id="ARBA00022723"/>
    </source>
</evidence>
<sequence>MTQEERRGLTPAALITDGSSLVYILDSELEEGLFQLACSCSVVLYCGVAPLQKVGMVALVKKRTADKTLAIGDGATASDVSMIPMEDVGVGISGQEDRQAVMASDSAMRQFRFLDLLLLVHGHWNYQRIGYMVLYSFYRNAVSCMHIDIQPILGVRAC</sequence>
<dbReference type="InterPro" id="IPR023214">
    <property type="entry name" value="HAD_sf"/>
</dbReference>
<proteinExistence type="predicted"/>
<dbReference type="Gene3D" id="3.40.50.1000">
    <property type="entry name" value="HAD superfamily/HAD-like"/>
    <property type="match status" value="1"/>
</dbReference>
<comment type="caution">
    <text evidence="5">The sequence shown here is derived from an EMBL/GenBank/DDBJ whole genome shotgun (WGS) entry which is preliminary data.</text>
</comment>
<keyword evidence="2" id="KW-0479">Metal-binding</keyword>
<dbReference type="SUPFAM" id="SSF56784">
    <property type="entry name" value="HAD-like"/>
    <property type="match status" value="1"/>
</dbReference>
<dbReference type="EMBL" id="JBBPBN010000004">
    <property type="protein sequence ID" value="KAK9042372.1"/>
    <property type="molecule type" value="Genomic_DNA"/>
</dbReference>
<dbReference type="PANTHER" id="PTHR24092:SF91">
    <property type="entry name" value="PHOSPHOLIPID-TRANSPORTING ATPASE 1"/>
    <property type="match status" value="1"/>
</dbReference>
<protein>
    <recommendedName>
        <fullName evidence="4">P-type ATPase C-terminal domain-containing protein</fullName>
    </recommendedName>
</protein>
<evidence type="ECO:0000256" key="3">
    <source>
        <dbReference type="ARBA" id="ARBA00022842"/>
    </source>
</evidence>
<dbReference type="InterPro" id="IPR032630">
    <property type="entry name" value="P_typ_ATPase_c"/>
</dbReference>